<feature type="repeat" description="ANK" evidence="3">
    <location>
        <begin position="225"/>
        <end position="257"/>
    </location>
</feature>
<dbReference type="PANTHER" id="PTHR24123:SF33">
    <property type="entry name" value="PROTEIN HOS4"/>
    <property type="match status" value="1"/>
</dbReference>
<accession>A0A8T1UX83</accession>
<comment type="caution">
    <text evidence="5">The sequence shown here is derived from an EMBL/GenBank/DDBJ whole genome shotgun (WGS) entry which is preliminary data.</text>
</comment>
<name>A0A8T1UX83_9STRA</name>
<dbReference type="EMBL" id="JAENGZ010000066">
    <property type="protein sequence ID" value="KAG6970761.1"/>
    <property type="molecule type" value="Genomic_DNA"/>
</dbReference>
<dbReference type="PROSITE" id="PS50297">
    <property type="entry name" value="ANK_REP_REGION"/>
    <property type="match status" value="3"/>
</dbReference>
<dbReference type="AlphaFoldDB" id="A0A8T1UX83"/>
<evidence type="ECO:0000256" key="3">
    <source>
        <dbReference type="PROSITE-ProRule" id="PRU00023"/>
    </source>
</evidence>
<feature type="region of interest" description="Disordered" evidence="4">
    <location>
        <begin position="1083"/>
        <end position="1118"/>
    </location>
</feature>
<dbReference type="SMART" id="SM00248">
    <property type="entry name" value="ANK"/>
    <property type="match status" value="5"/>
</dbReference>
<feature type="repeat" description="ANK" evidence="3">
    <location>
        <begin position="353"/>
        <end position="385"/>
    </location>
</feature>
<proteinExistence type="predicted"/>
<dbReference type="VEuPathDB" id="FungiDB:PC110_g4646"/>
<evidence type="ECO:0000313" key="5">
    <source>
        <dbReference type="EMBL" id="KAG6970761.1"/>
    </source>
</evidence>
<feature type="repeat" description="ANK" evidence="3">
    <location>
        <begin position="192"/>
        <end position="224"/>
    </location>
</feature>
<keyword evidence="2 3" id="KW-0040">ANK repeat</keyword>
<sequence>MSEGLSPPRKRARLRAEEETAATTRPSGHEAAAFASMSADPQEEPEHRGRLAMSSFLLMARGRLDAQMPVEALADPTSAEALSAAAGALEALSSSVVPVDEPMPMAMAVAAEESTTDDEELQQFSMVKLEPMMGAPEGSVAMELVYEDVVSFLFNLAREQNTQQLHKGMRTVRKARNADELLPRLLTAEDETGLTLLMIGVRGNDRVLCNMLLDVGADVNFKTEKRTYALLLAAQKGWEDMTRFLLERGANEESKNMALIPAAHFGHLPVVQMLLETGGNHNYANKKGTTPLMRAAQEGRDAVVKFLIMKGADTCAANNEGMTALMLAAQRGHASIATTLMKSGSNVNKQTRQGSTALLLAAKRGHTAAVEALMTAGADIFLKDDRDKTAAETAQRRGHVDLFLKISVQNQLRLMREDLRRQRCYTLMRLSTLYVFSRAELVPAFKNQKRQQYNALMDRTLRLPKPLLQNIALFLPLCRMWDRQLRYLIYEAAPQPNRVVQQGIRILDEVLLSVSLELRPSLHRIKQECGGPLHVTGQLGLLRDSPEYRGLFAMECRTPMSPRMLHQLRRMADIQGALCSYAAGSAIQFGVEVAQDVVSLLTDLLGWDTDSAMEFLVHNISHSDLVVELSWLREDGAAAGSNGATVPTASQPVASVDVDGASVPLSVLGRPKFSLFQQTSQHILERVQQLRHPKRETKQPTHAAAILSVPDGPETPSLLHPTLLDISSTPGEAWTARCQDTQSPIGFNLADAPIPISKEELLTDFQLRGEVETTRLVEKHWDRVGITAVYFPLVALLLPKWTQVLNEFQSEGSRQLMYLISGAGIPRNVEHSHSGNSTEITAQLIVLFVHQYYPHMTAIQVHSGSNIFRFDDNVQFMTRELRPLLEAHRETLVDRCGEAWKSHFHVTIAYADGPPARLSALNASLRMYRPSYLHIWQLKTFWHQRKLSMADVDFHSFENIEASPLVAPGKADALTQMIVREMRKFRDQFLSAEGEGEVAGFWLRKSRKPVLAVLLIEKPAADIGGRPTIVVQRGMNCEVSMPTGSLCAERNAIGSALASDPTLTRRALKMIAVLGLNLTAGGAGSSVTSPTASEDTGDDAKKKEPSHGATFDKATSTSTATAELVGPANPQVLPVRVRPASVQSSLSSAAVNHSTPAQRRADAVGTGRGRGRGRGKRELETKNANLTSPRKPKRPRTFSFDEVAVEEMMRASAPPDRNPLAPCGACKEWLVKIAEANPSFRVVTFENSRCRNVYINQLM</sequence>
<reference evidence="5" key="1">
    <citation type="submission" date="2021-01" db="EMBL/GenBank/DDBJ databases">
        <title>Phytophthora aleatoria, a newly-described species from Pinus radiata is distinct from Phytophthora cactorum isolates based on comparative genomics.</title>
        <authorList>
            <person name="Mcdougal R."/>
            <person name="Panda P."/>
            <person name="Williams N."/>
            <person name="Studholme D.J."/>
        </authorList>
    </citation>
    <scope>NUCLEOTIDE SEQUENCE</scope>
    <source>
        <strain evidence="5">NZFS 3830</strain>
    </source>
</reference>
<dbReference type="PANTHER" id="PTHR24123">
    <property type="entry name" value="ANKYRIN REPEAT-CONTAINING"/>
    <property type="match status" value="1"/>
</dbReference>
<feature type="repeat" description="ANK" evidence="3">
    <location>
        <begin position="320"/>
        <end position="352"/>
    </location>
</feature>
<evidence type="ECO:0008006" key="7">
    <source>
        <dbReference type="Google" id="ProtNLM"/>
    </source>
</evidence>
<dbReference type="Pfam" id="PF12796">
    <property type="entry name" value="Ank_2"/>
    <property type="match status" value="1"/>
</dbReference>
<dbReference type="Pfam" id="PF14421">
    <property type="entry name" value="LmjF365940-deam"/>
    <property type="match status" value="1"/>
</dbReference>
<evidence type="ECO:0000256" key="4">
    <source>
        <dbReference type="SAM" id="MobiDB-lite"/>
    </source>
</evidence>
<feature type="repeat" description="ANK" evidence="3">
    <location>
        <begin position="254"/>
        <end position="286"/>
    </location>
</feature>
<keyword evidence="1" id="KW-0677">Repeat</keyword>
<dbReference type="Pfam" id="PF00023">
    <property type="entry name" value="Ank"/>
    <property type="match status" value="1"/>
</dbReference>
<evidence type="ECO:0000313" key="6">
    <source>
        <dbReference type="Proteomes" id="UP000688947"/>
    </source>
</evidence>
<dbReference type="InterPro" id="IPR051165">
    <property type="entry name" value="Multifunctional_ANK_Repeat"/>
</dbReference>
<dbReference type="InterPro" id="IPR032723">
    <property type="entry name" value="Deaminase_LmjF365940"/>
</dbReference>
<dbReference type="Proteomes" id="UP000688947">
    <property type="component" value="Unassembled WGS sequence"/>
</dbReference>
<feature type="repeat" description="ANK" evidence="3">
    <location>
        <begin position="287"/>
        <end position="319"/>
    </location>
</feature>
<evidence type="ECO:0000256" key="1">
    <source>
        <dbReference type="ARBA" id="ARBA00022737"/>
    </source>
</evidence>
<feature type="region of interest" description="Disordered" evidence="4">
    <location>
        <begin position="1144"/>
        <end position="1196"/>
    </location>
</feature>
<organism evidence="5 6">
    <name type="scientific">Phytophthora cactorum</name>
    <dbReference type="NCBI Taxonomy" id="29920"/>
    <lineage>
        <taxon>Eukaryota</taxon>
        <taxon>Sar</taxon>
        <taxon>Stramenopiles</taxon>
        <taxon>Oomycota</taxon>
        <taxon>Peronosporomycetes</taxon>
        <taxon>Peronosporales</taxon>
        <taxon>Peronosporaceae</taxon>
        <taxon>Phytophthora</taxon>
    </lineage>
</organism>
<dbReference type="PROSITE" id="PS50088">
    <property type="entry name" value="ANK_REPEAT"/>
    <property type="match status" value="6"/>
</dbReference>
<gene>
    <name evidence="5" type="ORF">JG687_00002435</name>
</gene>
<dbReference type="VEuPathDB" id="FungiDB:PC110_g4647"/>
<evidence type="ECO:0000256" key="2">
    <source>
        <dbReference type="ARBA" id="ARBA00023043"/>
    </source>
</evidence>
<feature type="compositionally biased region" description="Polar residues" evidence="4">
    <location>
        <begin position="1085"/>
        <end position="1094"/>
    </location>
</feature>
<feature type="region of interest" description="Disordered" evidence="4">
    <location>
        <begin position="1"/>
        <end position="48"/>
    </location>
</feature>
<dbReference type="OrthoDB" id="40021at2759"/>
<dbReference type="InterPro" id="IPR002110">
    <property type="entry name" value="Ankyrin_rpt"/>
</dbReference>
<protein>
    <recommendedName>
        <fullName evidence="7">Ankyrin repeat-containing domain</fullName>
    </recommendedName>
</protein>